<accession>A0A3P9A2G1</accession>
<dbReference type="AlphaFoldDB" id="A0A3P9A2G1"/>
<proteinExistence type="inferred from homology"/>
<dbReference type="InterPro" id="IPR001452">
    <property type="entry name" value="SH3_domain"/>
</dbReference>
<dbReference type="InterPro" id="IPR038319">
    <property type="entry name" value="Serine_rich_sf"/>
</dbReference>
<dbReference type="OrthoDB" id="5983572at2759"/>
<keyword evidence="5" id="KW-0963">Cytoplasm</keyword>
<dbReference type="RefSeq" id="XP_010864885.2">
    <property type="nucleotide sequence ID" value="XM_010866583.4"/>
</dbReference>
<feature type="region of interest" description="Disordered" evidence="10">
    <location>
        <begin position="239"/>
        <end position="310"/>
    </location>
</feature>
<dbReference type="Bgee" id="ENSELUG00000014057">
    <property type="expression patterns" value="Expressed in spleen and 10 other cell types or tissues"/>
</dbReference>
<evidence type="ECO:0000313" key="12">
    <source>
        <dbReference type="Ensembl" id="ENSELUP00000035202.2"/>
    </source>
</evidence>
<dbReference type="PANTHER" id="PTHR10654:SF19">
    <property type="entry name" value="CAS SCAFFOLDING PROTEIN FAMILY MEMBER 4"/>
    <property type="match status" value="1"/>
</dbReference>
<dbReference type="Ensembl" id="ENSELUT00000022656.3">
    <property type="protein sequence ID" value="ENSELUP00000035202.2"/>
    <property type="gene ID" value="ENSELUG00000014057.3"/>
</dbReference>
<dbReference type="Pfam" id="PF08824">
    <property type="entry name" value="Serine_rich"/>
    <property type="match status" value="1"/>
</dbReference>
<dbReference type="FunFam" id="2.30.30.40:FF:000009">
    <property type="entry name" value="Breast cancer anti-estrogen resistance 1"/>
    <property type="match status" value="1"/>
</dbReference>
<dbReference type="FunFam" id="1.20.120.830:FF:000001">
    <property type="entry name" value="BCAR1 scaffold protein, Cas family member"/>
    <property type="match status" value="1"/>
</dbReference>
<reference evidence="12" key="3">
    <citation type="submission" date="2025-08" db="UniProtKB">
        <authorList>
            <consortium name="Ensembl"/>
        </authorList>
    </citation>
    <scope>IDENTIFICATION</scope>
</reference>
<feature type="compositionally biased region" description="Polar residues" evidence="10">
    <location>
        <begin position="285"/>
        <end position="296"/>
    </location>
</feature>
<sequence>MEQKVLAKALYDNTAECSDELGFRRGDILTVLQQEVDSSCGWWICSLYGRHGLAPANRLQLLPRDPLPTQTQDKDTGSSAGVVDPASSHNSDSDGPGNIYQIPSVPRHTLSSSPTYEHMAPVYKVPSRDRIYKVPSKACHSPARSPCYSYPLKHSPDGAETSLSCVISGSSEGGKVYDVPRHGRTSLFPPSNRRHCSPSQDYVYPVPAAVTPDPNYDIPVPSVLSSSIPLPVPFTPPAKSSNTLGLPQTQPSAYKTLPNPHKSDWIYDVPNSPERPGGQPGYYTTLPSAGQTSKYTTLPPGGQPGYYTSVPSKALSSVRQFDDTLPTRGCSGPSNGSTPSVYDIPKPSVSPLEQFSVSVPHRGHHIPLECRGDSGPTYDHPNPRGCLQRGRLGMAAGALGARPGISDALLQEEEDDEERGRRTTYLSGANDKQRISTASTSSSSSSSSCDSLALCSSSPEMQREVCLSQEEACKTLLFLQQEVCRQVPRLMDFVSSRWRSSEHLEKHLPEIRSAAEGVASSVTSFLTFALDVKGNTQRLTDSNLQVSLRRQLSVVEDSGLILQQAVRSLGTSGWSLPLLVQDPAQNHTPDQLDRLIMVTRTVPEDIKRLVSIVNANAKLLFRPTEQKETDRPDVINNSSITTSNTGTRNMSTSNTGTSNISTSNISTSNMTTSNTGTRNMSTSNIRTSNTGTSKMSTSNISTSNIRTRNAGISNISTRKINISNNSTSIAGSENKILVKSNQEQNDSGTDDNDYVQLQTKKEFEKQQIKGLRKETQPKIPSIKPKEDHKGSISEPCVVSLDSPRRSSEPLSQKKLNSSEHVEVPRKISEPLVSAGKTLRSDSRVPDASQKPQVGSESPKIPCVAQVDRPKRQPPLSEHCRLYFGALQKALVVFVTSLLEGQPPEKFISHSKLVIMVGQRLVDTLCQEAHRPARETKGGEPGPGSGSESGPSQNQVLLCKTNHLCALLKQLAVATKKAALHYPEQQALQEVQDFAKELAQRAQQFRISMDL</sequence>
<feature type="compositionally biased region" description="Low complexity" evidence="10">
    <location>
        <begin position="436"/>
        <end position="449"/>
    </location>
</feature>
<feature type="region of interest" description="Disordered" evidence="10">
    <location>
        <begin position="765"/>
        <end position="858"/>
    </location>
</feature>
<dbReference type="Proteomes" id="UP000265140">
    <property type="component" value="Chromosome 2"/>
</dbReference>
<dbReference type="GO" id="GO:0005925">
    <property type="term" value="C:focal adhesion"/>
    <property type="evidence" value="ECO:0007669"/>
    <property type="project" value="UniProtKB-SubCell"/>
</dbReference>
<comment type="similarity">
    <text evidence="3">Belongs to the CAS family.</text>
</comment>
<feature type="region of interest" description="Disordered" evidence="10">
    <location>
        <begin position="408"/>
        <end position="449"/>
    </location>
</feature>
<keyword evidence="6" id="KW-0597">Phosphoprotein</keyword>
<dbReference type="CTD" id="57091"/>
<organism evidence="12 13">
    <name type="scientific">Esox lucius</name>
    <name type="common">Northern pike</name>
    <dbReference type="NCBI Taxonomy" id="8010"/>
    <lineage>
        <taxon>Eukaryota</taxon>
        <taxon>Metazoa</taxon>
        <taxon>Chordata</taxon>
        <taxon>Craniata</taxon>
        <taxon>Vertebrata</taxon>
        <taxon>Euteleostomi</taxon>
        <taxon>Actinopterygii</taxon>
        <taxon>Neopterygii</taxon>
        <taxon>Teleostei</taxon>
        <taxon>Protacanthopterygii</taxon>
        <taxon>Esociformes</taxon>
        <taxon>Esocidae</taxon>
        <taxon>Esox</taxon>
    </lineage>
</organism>
<feature type="compositionally biased region" description="Basic and acidic residues" evidence="10">
    <location>
        <begin position="816"/>
        <end position="828"/>
    </location>
</feature>
<evidence type="ECO:0000259" key="11">
    <source>
        <dbReference type="PROSITE" id="PS50002"/>
    </source>
</evidence>
<dbReference type="CDD" id="cd11844">
    <property type="entry name" value="SH3_CAS"/>
    <property type="match status" value="1"/>
</dbReference>
<dbReference type="Gene3D" id="1.20.120.230">
    <property type="entry name" value="Alpha-catenin/vinculin-like"/>
    <property type="match status" value="1"/>
</dbReference>
<feature type="region of interest" description="Disordered" evidence="10">
    <location>
        <begin position="366"/>
        <end position="386"/>
    </location>
</feature>
<evidence type="ECO:0000256" key="9">
    <source>
        <dbReference type="PROSITE-ProRule" id="PRU00192"/>
    </source>
</evidence>
<evidence type="ECO:0000256" key="10">
    <source>
        <dbReference type="SAM" id="MobiDB-lite"/>
    </source>
</evidence>
<comment type="subcellular location">
    <subcellularLocation>
        <location evidence="1">Cell junction</location>
        <location evidence="1">Focal adhesion</location>
    </subcellularLocation>
    <subcellularLocation>
        <location evidence="2">Cytoplasm</location>
    </subcellularLocation>
</comment>
<dbReference type="InterPro" id="IPR036028">
    <property type="entry name" value="SH3-like_dom_sf"/>
</dbReference>
<feature type="region of interest" description="Disordered" evidence="10">
    <location>
        <begin position="628"/>
        <end position="699"/>
    </location>
</feature>
<dbReference type="InterPro" id="IPR014928">
    <property type="entry name" value="Serine_rich_dom"/>
</dbReference>
<feature type="compositionally biased region" description="Low complexity" evidence="10">
    <location>
        <begin position="635"/>
        <end position="684"/>
    </location>
</feature>
<evidence type="ECO:0000256" key="8">
    <source>
        <dbReference type="ARBA" id="ARBA00022949"/>
    </source>
</evidence>
<dbReference type="Pfam" id="PF14604">
    <property type="entry name" value="SH3_9"/>
    <property type="match status" value="1"/>
</dbReference>
<protein>
    <submittedName>
        <fullName evidence="12">Cas scaffold protein family member 4</fullName>
    </submittedName>
</protein>
<keyword evidence="7" id="KW-0130">Cell adhesion</keyword>
<name>A0A3P9A2G1_ESOLU</name>
<dbReference type="SMART" id="SM00326">
    <property type="entry name" value="SH3"/>
    <property type="match status" value="1"/>
</dbReference>
<dbReference type="GO" id="GO:0016477">
    <property type="term" value="P:cell migration"/>
    <property type="evidence" value="ECO:0007669"/>
    <property type="project" value="TreeGrafter"/>
</dbReference>
<keyword evidence="8" id="KW-0965">Cell junction</keyword>
<evidence type="ECO:0000313" key="13">
    <source>
        <dbReference type="Proteomes" id="UP000265140"/>
    </source>
</evidence>
<reference evidence="12" key="4">
    <citation type="submission" date="2025-09" db="UniProtKB">
        <authorList>
            <consortium name="Ensembl"/>
        </authorList>
    </citation>
    <scope>IDENTIFICATION</scope>
</reference>
<evidence type="ECO:0000256" key="3">
    <source>
        <dbReference type="ARBA" id="ARBA00007848"/>
    </source>
</evidence>
<dbReference type="KEGG" id="els:105007592"/>
<keyword evidence="13" id="KW-1185">Reference proteome</keyword>
<dbReference type="PROSITE" id="PS50002">
    <property type="entry name" value="SH3"/>
    <property type="match status" value="1"/>
</dbReference>
<dbReference type="FunCoup" id="A0A3P9A2G1">
    <property type="interactions" value="866"/>
</dbReference>
<dbReference type="Pfam" id="PF12026">
    <property type="entry name" value="CAS_C"/>
    <property type="match status" value="2"/>
</dbReference>
<reference evidence="13" key="1">
    <citation type="journal article" date="2014" name="PLoS ONE">
        <title>The genome and linkage map of the northern pike (Esox lucius): conserved synteny revealed between the salmonid sister group and the Neoteleostei.</title>
        <authorList>
            <person name="Rondeau E.B."/>
            <person name="Minkley D.R."/>
            <person name="Leong J.S."/>
            <person name="Messmer A.M."/>
            <person name="Jantzen J.R."/>
            <person name="von Schalburg K.R."/>
            <person name="Lemon C."/>
            <person name="Bird N.H."/>
            <person name="Koop B.F."/>
        </authorList>
    </citation>
    <scope>NUCLEOTIDE SEQUENCE</scope>
</reference>
<feature type="region of interest" description="Disordered" evidence="10">
    <location>
        <begin position="930"/>
        <end position="952"/>
    </location>
</feature>
<dbReference type="GeneTree" id="ENSGT00950000183008"/>
<feature type="compositionally biased region" description="Polar residues" evidence="10">
    <location>
        <begin position="239"/>
        <end position="253"/>
    </location>
</feature>
<dbReference type="InParanoid" id="A0A3P9A2G1"/>
<feature type="compositionally biased region" description="Basic and acidic residues" evidence="10">
    <location>
        <begin position="765"/>
        <end position="776"/>
    </location>
</feature>
<dbReference type="PANTHER" id="PTHR10654">
    <property type="entry name" value="CAS SCAFFOLDING PROTEIN"/>
    <property type="match status" value="1"/>
</dbReference>
<evidence type="ECO:0000256" key="5">
    <source>
        <dbReference type="ARBA" id="ARBA00022490"/>
    </source>
</evidence>
<feature type="domain" description="SH3" evidence="11">
    <location>
        <begin position="2"/>
        <end position="64"/>
    </location>
</feature>
<evidence type="ECO:0000256" key="4">
    <source>
        <dbReference type="ARBA" id="ARBA00022443"/>
    </source>
</evidence>
<dbReference type="Gene3D" id="2.30.30.40">
    <property type="entry name" value="SH3 Domains"/>
    <property type="match status" value="1"/>
</dbReference>
<dbReference type="GO" id="GO:0005886">
    <property type="term" value="C:plasma membrane"/>
    <property type="evidence" value="ECO:0007669"/>
    <property type="project" value="TreeGrafter"/>
</dbReference>
<dbReference type="InterPro" id="IPR021901">
    <property type="entry name" value="CAS_C"/>
</dbReference>
<evidence type="ECO:0000256" key="7">
    <source>
        <dbReference type="ARBA" id="ARBA00022889"/>
    </source>
</evidence>
<dbReference type="SUPFAM" id="SSF50044">
    <property type="entry name" value="SH3-domain"/>
    <property type="match status" value="1"/>
</dbReference>
<dbReference type="GO" id="GO:0007169">
    <property type="term" value="P:cell surface receptor protein tyrosine kinase signaling pathway"/>
    <property type="evidence" value="ECO:0007669"/>
    <property type="project" value="TreeGrafter"/>
</dbReference>
<reference evidence="12" key="2">
    <citation type="submission" date="2020-02" db="EMBL/GenBank/DDBJ databases">
        <title>Esox lucius (northern pike) genome, fEsoLuc1, primary haplotype.</title>
        <authorList>
            <person name="Myers G."/>
            <person name="Karagic N."/>
            <person name="Meyer A."/>
            <person name="Pippel M."/>
            <person name="Reichard M."/>
            <person name="Winkler S."/>
            <person name="Tracey A."/>
            <person name="Sims Y."/>
            <person name="Howe K."/>
            <person name="Rhie A."/>
            <person name="Formenti G."/>
            <person name="Durbin R."/>
            <person name="Fedrigo O."/>
            <person name="Jarvis E.D."/>
        </authorList>
    </citation>
    <scope>NUCLEOTIDE SEQUENCE [LARGE SCALE GENOMIC DNA]</scope>
</reference>
<dbReference type="OMA" id="TYERMDM"/>
<dbReference type="GO" id="GO:0007155">
    <property type="term" value="P:cell adhesion"/>
    <property type="evidence" value="ECO:0007669"/>
    <property type="project" value="UniProtKB-KW"/>
</dbReference>
<evidence type="ECO:0000256" key="6">
    <source>
        <dbReference type="ARBA" id="ARBA00022553"/>
    </source>
</evidence>
<evidence type="ECO:0000256" key="1">
    <source>
        <dbReference type="ARBA" id="ARBA00004246"/>
    </source>
</evidence>
<dbReference type="InterPro" id="IPR037362">
    <property type="entry name" value="CAS_fam"/>
</dbReference>
<feature type="region of interest" description="Disordered" evidence="10">
    <location>
        <begin position="63"/>
        <end position="114"/>
    </location>
</feature>
<keyword evidence="4 9" id="KW-0728">SH3 domain</keyword>
<dbReference type="GO" id="GO:0005737">
    <property type="term" value="C:cytoplasm"/>
    <property type="evidence" value="ECO:0007669"/>
    <property type="project" value="UniProtKB-SubCell"/>
</dbReference>
<evidence type="ECO:0000256" key="2">
    <source>
        <dbReference type="ARBA" id="ARBA00004496"/>
    </source>
</evidence>
<feature type="compositionally biased region" description="Polar residues" evidence="10">
    <location>
        <begin position="685"/>
        <end position="695"/>
    </location>
</feature>
<dbReference type="GeneID" id="105007592"/>
<dbReference type="Gene3D" id="1.20.120.830">
    <property type="entry name" value="Serine-rich domain"/>
    <property type="match status" value="1"/>
</dbReference>